<reference evidence="1 2" key="1">
    <citation type="submission" date="2019-01" db="EMBL/GenBank/DDBJ databases">
        <authorList>
            <person name="Brito A."/>
        </authorList>
    </citation>
    <scope>NUCLEOTIDE SEQUENCE [LARGE SCALE GENOMIC DNA]</scope>
    <source>
        <strain evidence="1">1</strain>
    </source>
</reference>
<evidence type="ECO:0000313" key="2">
    <source>
        <dbReference type="Proteomes" id="UP000320055"/>
    </source>
</evidence>
<protein>
    <submittedName>
        <fullName evidence="1">Uncharacterized protein</fullName>
    </submittedName>
</protein>
<dbReference type="Proteomes" id="UP000320055">
    <property type="component" value="Unassembled WGS sequence"/>
</dbReference>
<dbReference type="AlphaFoldDB" id="A0A563VKQ4"/>
<dbReference type="EMBL" id="CAACVJ010000035">
    <property type="protein sequence ID" value="VEP12024.1"/>
    <property type="molecule type" value="Genomic_DNA"/>
</dbReference>
<proteinExistence type="predicted"/>
<keyword evidence="2" id="KW-1185">Reference proteome</keyword>
<dbReference type="RefSeq" id="WP_281291078.1">
    <property type="nucleotide sequence ID" value="NZ_LR213775.1"/>
</dbReference>
<sequence length="42" mass="4891">MITLYRVYVVLQDKKAIFKISDRLSEKHLANKIIYGFTCAIS</sequence>
<gene>
    <name evidence="1" type="ORF">H1P_130044</name>
</gene>
<organism evidence="1 2">
    <name type="scientific">Hyella patelloides LEGE 07179</name>
    <dbReference type="NCBI Taxonomy" id="945734"/>
    <lineage>
        <taxon>Bacteria</taxon>
        <taxon>Bacillati</taxon>
        <taxon>Cyanobacteriota</taxon>
        <taxon>Cyanophyceae</taxon>
        <taxon>Pleurocapsales</taxon>
        <taxon>Hyellaceae</taxon>
        <taxon>Hyella</taxon>
    </lineage>
</organism>
<evidence type="ECO:0000313" key="1">
    <source>
        <dbReference type="EMBL" id="VEP12024.1"/>
    </source>
</evidence>
<name>A0A563VKQ4_9CYAN</name>
<accession>A0A563VKQ4</accession>